<organism evidence="2">
    <name type="scientific">marine sediment metagenome</name>
    <dbReference type="NCBI Taxonomy" id="412755"/>
    <lineage>
        <taxon>unclassified sequences</taxon>
        <taxon>metagenomes</taxon>
        <taxon>ecological metagenomes</taxon>
    </lineage>
</organism>
<evidence type="ECO:0000256" key="1">
    <source>
        <dbReference type="ARBA" id="ARBA00005651"/>
    </source>
</evidence>
<dbReference type="AlphaFoldDB" id="X0YM40"/>
<proteinExistence type="inferred from homology"/>
<dbReference type="EMBL" id="BART01008735">
    <property type="protein sequence ID" value="GAG57374.1"/>
    <property type="molecule type" value="Genomic_DNA"/>
</dbReference>
<name>X0YM40_9ZZZZ</name>
<accession>X0YM40</accession>
<sequence>MENMVTKRITMELPVGALTAMHQTSEEFIESLRLTAAVKWYEMGILSQEKAAEVAGLPREDFLLSLIKYNISPFQYTAKEILKEAGYE</sequence>
<dbReference type="PANTHER" id="PTHR37525:SF1">
    <property type="entry name" value="UPF0175 PROTEIN SSL1255"/>
    <property type="match status" value="1"/>
</dbReference>
<dbReference type="PANTHER" id="PTHR37525">
    <property type="entry name" value="UPF0175 PROTEIN SSL1255"/>
    <property type="match status" value="1"/>
</dbReference>
<gene>
    <name evidence="2" type="ORF">S01H4_19570</name>
</gene>
<dbReference type="Pfam" id="PF03683">
    <property type="entry name" value="UPF0175"/>
    <property type="match status" value="1"/>
</dbReference>
<evidence type="ECO:0000313" key="2">
    <source>
        <dbReference type="EMBL" id="GAG57374.1"/>
    </source>
</evidence>
<protein>
    <submittedName>
        <fullName evidence="2">Uncharacterized protein</fullName>
    </submittedName>
</protein>
<reference evidence="2" key="1">
    <citation type="journal article" date="2014" name="Front. Microbiol.">
        <title>High frequency of phylogenetically diverse reductive dehalogenase-homologous genes in deep subseafloor sedimentary metagenomes.</title>
        <authorList>
            <person name="Kawai M."/>
            <person name="Futagami T."/>
            <person name="Toyoda A."/>
            <person name="Takaki Y."/>
            <person name="Nishi S."/>
            <person name="Hori S."/>
            <person name="Arai W."/>
            <person name="Tsubouchi T."/>
            <person name="Morono Y."/>
            <person name="Uchiyama I."/>
            <person name="Ito T."/>
            <person name="Fujiyama A."/>
            <person name="Inagaki F."/>
            <person name="Takami H."/>
        </authorList>
    </citation>
    <scope>NUCLEOTIDE SEQUENCE</scope>
    <source>
        <strain evidence="2">Expedition CK06-06</strain>
    </source>
</reference>
<comment type="similarity">
    <text evidence="1">Belongs to the UPF0175 family.</text>
</comment>
<dbReference type="InterPro" id="IPR052264">
    <property type="entry name" value="UPF0175_domain"/>
</dbReference>
<dbReference type="InterPro" id="IPR005368">
    <property type="entry name" value="UPF0175"/>
</dbReference>
<comment type="caution">
    <text evidence="2">The sequence shown here is derived from an EMBL/GenBank/DDBJ whole genome shotgun (WGS) entry which is preliminary data.</text>
</comment>